<feature type="transmembrane region" description="Helical" evidence="6">
    <location>
        <begin position="324"/>
        <end position="346"/>
    </location>
</feature>
<dbReference type="GO" id="GO:0004673">
    <property type="term" value="F:protein histidine kinase activity"/>
    <property type="evidence" value="ECO:0007669"/>
    <property type="project" value="UniProtKB-EC"/>
</dbReference>
<feature type="compositionally biased region" description="Low complexity" evidence="5">
    <location>
        <begin position="1214"/>
        <end position="1225"/>
    </location>
</feature>
<feature type="region of interest" description="Disordered" evidence="5">
    <location>
        <begin position="1176"/>
        <end position="1225"/>
    </location>
</feature>
<dbReference type="InterPro" id="IPR003594">
    <property type="entry name" value="HATPase_dom"/>
</dbReference>
<dbReference type="SMART" id="SM00387">
    <property type="entry name" value="HATPase_c"/>
    <property type="match status" value="1"/>
</dbReference>
<dbReference type="eggNOG" id="KOG0519">
    <property type="taxonomic scope" value="Eukaryota"/>
</dbReference>
<protein>
    <recommendedName>
        <fullName evidence="2">histidine kinase</fullName>
        <ecNumber evidence="2">2.7.13.3</ecNumber>
    </recommendedName>
</protein>
<keyword evidence="6" id="KW-1133">Transmembrane helix</keyword>
<dbReference type="Pfam" id="PF02518">
    <property type="entry name" value="HATPase_c"/>
    <property type="match status" value="1"/>
</dbReference>
<evidence type="ECO:0000256" key="1">
    <source>
        <dbReference type="ARBA" id="ARBA00000085"/>
    </source>
</evidence>
<dbReference type="RefSeq" id="XP_013754823.1">
    <property type="nucleotide sequence ID" value="XM_013899369.1"/>
</dbReference>
<keyword evidence="4" id="KW-0418">Kinase</keyword>
<evidence type="ECO:0000313" key="10">
    <source>
        <dbReference type="Proteomes" id="UP000054408"/>
    </source>
</evidence>
<evidence type="ECO:0000256" key="3">
    <source>
        <dbReference type="ARBA" id="ARBA00022679"/>
    </source>
</evidence>
<evidence type="ECO:0000256" key="5">
    <source>
        <dbReference type="SAM" id="MobiDB-lite"/>
    </source>
</evidence>
<dbReference type="InterPro" id="IPR036890">
    <property type="entry name" value="HATPase_C_sf"/>
</dbReference>
<keyword evidence="3" id="KW-0808">Transferase</keyword>
<gene>
    <name evidence="9" type="ORF">AMSG_09096</name>
</gene>
<dbReference type="Gene3D" id="3.30.565.10">
    <property type="entry name" value="Histidine kinase-like ATPase, C-terminal domain"/>
    <property type="match status" value="1"/>
</dbReference>
<sequence>MVMVSLLVVLSSIRVRQHQAVPAGFNAAVVAQLSSGPGSPTGSRSPDYLPVQPQASLLSIGTTATTSSELEATWTTSATGLMSVGGETTSHGESWYGAELPEGVRIIGTGGDGSVVPLDGGAPGLSAKSTSCMAALRQWLIAEPYPDVVSKSRQIDLRHRAWMLLMLSLVCCIFQVSHITYDAIANLRRLPASHHMVNLLFFGLLLIPIWLARTDRLVAGSIWFVFVITALFAHRVFTERPHLDYLIIPLFVAHIIFSPRLAHLAYPLLVVTTAVTGYMAYSHVDLHWLDVGSTVLLSGIVACCLAGASTLLQRKLEVMRTAEMRYMTLLNGGYEGVVLLGGYTILDGNRSMQEMFHMRMSALKGTSVLDLIVETDRIKLAKLIESCPLQHALLRTDTQPDGPAGMFAIEVSVIFHPATSHTVCAFRTIEHFARLEAVLVAAKENDMQAQYQQAQSSIASAEHKSRMYSSLAHQATVPLQTVVSAVKLLDEHSLGEGARQCARLATDAADHLSSIMSSFQSIDNVYSDDMDLDSRIFDLTTVLSQVLSQVRSVVAAKAVDLDGYISPDVPLFARGDPARLELTLTTVIEATVRLSETSGSVMVSAKVSSEDEARQLGATALVPLENEASFPPGTFDSASYYRIDVTDSSPGMALKDMSMLFQPFQHGASNIAIETIGLYVARQLLRKMGGQIVPHSVEGHGSTFVMIVPLFPVSGSLVPVSATVRPPKWMNLAVPTGIVVLFANDDLRRTMGSIMADFGLSVYYHAVPWRAVDVFANDEVPFLVVERSMLEEIVAALDEVGPLMPSVVYVVSPPVEELTDPPDVRHPGVSFVFVPRPLDLAEMRAALVKSYASIFTHRRTARYLSLTTSTLMALPGDVVGTPSELGATSSQPIQIRKRVPACVIGLVGLPGHVVENLKDRLYAFRVGAVHVYPSFAELRSARKAVALHHIVFYDSSLDLPIGYQVAWFPVAIGRKPVLSGVFTFASTPSEAECSRLLSRFTVMHASKLADRVLIVASSPNMPYLGSLRAAGYDCTIAWSGGFGAIVAELNVRGVSVVSLAETIRSWEAQVGYGITPIIALSPPCHTSGAARFKLAGVTDMLKLRKAHSTLVPCLQGRIQRSETHLLHKSAEKRYKSLKDQFTSYLLRQDSISRMPSPASKFSSSFRSFDLIPATPSAGSLHSRNSSAGSGGLSLPRPPSISLLEDDPPLARTGSSSSATSSSSSSSLAASSSRLCASSSVASRDNDGESGGWEEVPIVAIPLPTTNAPRRLSQMMLSSSDPPSPHDAAALLASSSSGASSTLSHEEITV</sequence>
<dbReference type="STRING" id="461836.A0A0L0DND8"/>
<name>A0A0L0DND8_THETB</name>
<keyword evidence="7" id="KW-0732">Signal</keyword>
<keyword evidence="6" id="KW-0472">Membrane</keyword>
<dbReference type="PANTHER" id="PTHR43047">
    <property type="entry name" value="TWO-COMPONENT HISTIDINE PROTEIN KINASE"/>
    <property type="match status" value="1"/>
</dbReference>
<keyword evidence="10" id="KW-1185">Reference proteome</keyword>
<feature type="transmembrane region" description="Helical" evidence="6">
    <location>
        <begin position="217"/>
        <end position="233"/>
    </location>
</feature>
<feature type="transmembrane region" description="Helical" evidence="6">
    <location>
        <begin position="193"/>
        <end position="211"/>
    </location>
</feature>
<evidence type="ECO:0000256" key="4">
    <source>
        <dbReference type="ARBA" id="ARBA00022777"/>
    </source>
</evidence>
<dbReference type="EC" id="2.7.13.3" evidence="2"/>
<feature type="compositionally biased region" description="Low complexity" evidence="5">
    <location>
        <begin position="1271"/>
        <end position="1302"/>
    </location>
</feature>
<organism evidence="9 10">
    <name type="scientific">Thecamonas trahens ATCC 50062</name>
    <dbReference type="NCBI Taxonomy" id="461836"/>
    <lineage>
        <taxon>Eukaryota</taxon>
        <taxon>Apusozoa</taxon>
        <taxon>Apusomonadida</taxon>
        <taxon>Apusomonadidae</taxon>
        <taxon>Thecamonas</taxon>
    </lineage>
</organism>
<feature type="region of interest" description="Disordered" evidence="5">
    <location>
        <begin position="1269"/>
        <end position="1309"/>
    </location>
</feature>
<evidence type="ECO:0000256" key="2">
    <source>
        <dbReference type="ARBA" id="ARBA00012438"/>
    </source>
</evidence>
<feature type="transmembrane region" description="Helical" evidence="6">
    <location>
        <begin position="161"/>
        <end position="181"/>
    </location>
</feature>
<dbReference type="PROSITE" id="PS50109">
    <property type="entry name" value="HIS_KIN"/>
    <property type="match status" value="1"/>
</dbReference>
<dbReference type="SUPFAM" id="SSF55874">
    <property type="entry name" value="ATPase domain of HSP90 chaperone/DNA topoisomerase II/histidine kinase"/>
    <property type="match status" value="1"/>
</dbReference>
<dbReference type="InterPro" id="IPR005467">
    <property type="entry name" value="His_kinase_dom"/>
</dbReference>
<feature type="domain" description="Histidine kinase" evidence="8">
    <location>
        <begin position="470"/>
        <end position="712"/>
    </location>
</feature>
<dbReference type="EMBL" id="GL349477">
    <property type="protein sequence ID" value="KNC52928.1"/>
    <property type="molecule type" value="Genomic_DNA"/>
</dbReference>
<dbReference type="Proteomes" id="UP000054408">
    <property type="component" value="Unassembled WGS sequence"/>
</dbReference>
<comment type="catalytic activity">
    <reaction evidence="1">
        <text>ATP + protein L-histidine = ADP + protein N-phospho-L-histidine.</text>
        <dbReference type="EC" id="2.7.13.3"/>
    </reaction>
</comment>
<proteinExistence type="predicted"/>
<feature type="signal peptide" evidence="7">
    <location>
        <begin position="1"/>
        <end position="20"/>
    </location>
</feature>
<reference evidence="9 10" key="1">
    <citation type="submission" date="2010-05" db="EMBL/GenBank/DDBJ databases">
        <title>The Genome Sequence of Thecamonas trahens ATCC 50062.</title>
        <authorList>
            <consortium name="The Broad Institute Genome Sequencing Platform"/>
            <person name="Russ C."/>
            <person name="Cuomo C."/>
            <person name="Shea T."/>
            <person name="Young S.K."/>
            <person name="Zeng Q."/>
            <person name="Koehrsen M."/>
            <person name="Haas B."/>
            <person name="Borodovsky M."/>
            <person name="Guigo R."/>
            <person name="Alvarado L."/>
            <person name="Berlin A."/>
            <person name="Bochicchio J."/>
            <person name="Borenstein D."/>
            <person name="Chapman S."/>
            <person name="Chen Z."/>
            <person name="Freedman E."/>
            <person name="Gellesch M."/>
            <person name="Goldberg J."/>
            <person name="Griggs A."/>
            <person name="Gujja S."/>
            <person name="Heilman E."/>
            <person name="Heiman D."/>
            <person name="Hepburn T."/>
            <person name="Howarth C."/>
            <person name="Jen D."/>
            <person name="Larson L."/>
            <person name="Mehta T."/>
            <person name="Park D."/>
            <person name="Pearson M."/>
            <person name="Roberts A."/>
            <person name="Saif S."/>
            <person name="Shenoy N."/>
            <person name="Sisk P."/>
            <person name="Stolte C."/>
            <person name="Sykes S."/>
            <person name="Thomson T."/>
            <person name="Walk T."/>
            <person name="White J."/>
            <person name="Yandava C."/>
            <person name="Burger G."/>
            <person name="Gray M.W."/>
            <person name="Holland P.W.H."/>
            <person name="King N."/>
            <person name="Lang F.B.F."/>
            <person name="Roger A.J."/>
            <person name="Ruiz-Trillo I."/>
            <person name="Lander E."/>
            <person name="Nusbaum C."/>
        </authorList>
    </citation>
    <scope>NUCLEOTIDE SEQUENCE [LARGE SCALE GENOMIC DNA]</scope>
    <source>
        <strain evidence="9 10">ATCC 50062</strain>
    </source>
</reference>
<evidence type="ECO:0000256" key="6">
    <source>
        <dbReference type="SAM" id="Phobius"/>
    </source>
</evidence>
<evidence type="ECO:0000256" key="7">
    <source>
        <dbReference type="SAM" id="SignalP"/>
    </source>
</evidence>
<keyword evidence="6" id="KW-0812">Transmembrane</keyword>
<evidence type="ECO:0000259" key="8">
    <source>
        <dbReference type="PROSITE" id="PS50109"/>
    </source>
</evidence>
<evidence type="ECO:0000313" key="9">
    <source>
        <dbReference type="EMBL" id="KNC52928.1"/>
    </source>
</evidence>
<accession>A0A0L0DND8</accession>
<dbReference type="GeneID" id="25567627"/>
<feature type="chain" id="PRO_5005537716" description="histidine kinase" evidence="7">
    <location>
        <begin position="21"/>
        <end position="1309"/>
    </location>
</feature>
<feature type="transmembrane region" description="Helical" evidence="6">
    <location>
        <begin position="286"/>
        <end position="312"/>
    </location>
</feature>